<dbReference type="PANTHER" id="PTHR31374">
    <property type="entry name" value="AUXIN-INDUCED PROTEIN-LIKE-RELATED"/>
    <property type="match status" value="1"/>
</dbReference>
<accession>A0A1D1Y920</accession>
<dbReference type="GO" id="GO:0009733">
    <property type="term" value="P:response to auxin"/>
    <property type="evidence" value="ECO:0007669"/>
    <property type="project" value="InterPro"/>
</dbReference>
<gene>
    <name evidence="2" type="primary">AX6B_2</name>
    <name evidence="2" type="ORF">g.19959</name>
</gene>
<organism evidence="2">
    <name type="scientific">Anthurium amnicola</name>
    <dbReference type="NCBI Taxonomy" id="1678845"/>
    <lineage>
        <taxon>Eukaryota</taxon>
        <taxon>Viridiplantae</taxon>
        <taxon>Streptophyta</taxon>
        <taxon>Embryophyta</taxon>
        <taxon>Tracheophyta</taxon>
        <taxon>Spermatophyta</taxon>
        <taxon>Magnoliopsida</taxon>
        <taxon>Liliopsida</taxon>
        <taxon>Araceae</taxon>
        <taxon>Pothoideae</taxon>
        <taxon>Potheae</taxon>
        <taxon>Anthurium</taxon>
    </lineage>
</organism>
<protein>
    <submittedName>
        <fullName evidence="2">Auxin-induced protein 6B</fullName>
    </submittedName>
</protein>
<proteinExistence type="inferred from homology"/>
<dbReference type="PANTHER" id="PTHR31374:SF228">
    <property type="entry name" value="SAUR FAMILY PROTEIN"/>
    <property type="match status" value="1"/>
</dbReference>
<evidence type="ECO:0000313" key="2">
    <source>
        <dbReference type="EMBL" id="JAT51137.1"/>
    </source>
</evidence>
<name>A0A1D1Y920_9ARAE</name>
<dbReference type="EMBL" id="GDJX01016799">
    <property type="protein sequence ID" value="JAT51137.1"/>
    <property type="molecule type" value="Transcribed_RNA"/>
</dbReference>
<sequence length="100" mass="11720">MQEGKKMKVKKGWLAVEVGLEGVDDGFRRFVIPISYLYHPQFRRLLEMAQEVYGYNSSGPLKLPCSVDDFLHLRWLIEREPPSYDDQSHRRHSTLSLHSC</sequence>
<dbReference type="InterPro" id="IPR003676">
    <property type="entry name" value="SAUR_fam"/>
</dbReference>
<evidence type="ECO:0000256" key="1">
    <source>
        <dbReference type="ARBA" id="ARBA00006974"/>
    </source>
</evidence>
<comment type="similarity">
    <text evidence="1">Belongs to the ARG7 family.</text>
</comment>
<reference evidence="2" key="1">
    <citation type="submission" date="2015-07" db="EMBL/GenBank/DDBJ databases">
        <title>Transcriptome Assembly of Anthurium amnicola.</title>
        <authorList>
            <person name="Suzuki J."/>
        </authorList>
    </citation>
    <scope>NUCLEOTIDE SEQUENCE</scope>
</reference>
<dbReference type="Pfam" id="PF02519">
    <property type="entry name" value="Auxin_inducible"/>
    <property type="match status" value="1"/>
</dbReference>
<dbReference type="AlphaFoldDB" id="A0A1D1Y920"/>